<dbReference type="EMBL" id="WTXG01000222">
    <property type="protein sequence ID" value="KAI0290429.1"/>
    <property type="molecule type" value="Genomic_DNA"/>
</dbReference>
<dbReference type="Proteomes" id="UP001203297">
    <property type="component" value="Unassembled WGS sequence"/>
</dbReference>
<organism evidence="1 2">
    <name type="scientific">Multifurca ochricompacta</name>
    <dbReference type="NCBI Taxonomy" id="376703"/>
    <lineage>
        <taxon>Eukaryota</taxon>
        <taxon>Fungi</taxon>
        <taxon>Dikarya</taxon>
        <taxon>Basidiomycota</taxon>
        <taxon>Agaricomycotina</taxon>
        <taxon>Agaricomycetes</taxon>
        <taxon>Russulales</taxon>
        <taxon>Russulaceae</taxon>
        <taxon>Multifurca</taxon>
    </lineage>
</organism>
<protein>
    <submittedName>
        <fullName evidence="1">Uncharacterized protein</fullName>
    </submittedName>
</protein>
<evidence type="ECO:0000313" key="2">
    <source>
        <dbReference type="Proteomes" id="UP001203297"/>
    </source>
</evidence>
<reference evidence="1" key="1">
    <citation type="journal article" date="2022" name="New Phytol.">
        <title>Evolutionary transition to the ectomycorrhizal habit in the genomes of a hyperdiverse lineage of mushroom-forming fungi.</title>
        <authorList>
            <person name="Looney B."/>
            <person name="Miyauchi S."/>
            <person name="Morin E."/>
            <person name="Drula E."/>
            <person name="Courty P.E."/>
            <person name="Kohler A."/>
            <person name="Kuo A."/>
            <person name="LaButti K."/>
            <person name="Pangilinan J."/>
            <person name="Lipzen A."/>
            <person name="Riley R."/>
            <person name="Andreopoulos W."/>
            <person name="He G."/>
            <person name="Johnson J."/>
            <person name="Nolan M."/>
            <person name="Tritt A."/>
            <person name="Barry K.W."/>
            <person name="Grigoriev I.V."/>
            <person name="Nagy L.G."/>
            <person name="Hibbett D."/>
            <person name="Henrissat B."/>
            <person name="Matheny P.B."/>
            <person name="Labbe J."/>
            <person name="Martin F.M."/>
        </authorList>
    </citation>
    <scope>NUCLEOTIDE SEQUENCE</scope>
    <source>
        <strain evidence="1">BPL690</strain>
    </source>
</reference>
<dbReference type="CDD" id="cd00303">
    <property type="entry name" value="retropepsin_like"/>
    <property type="match status" value="1"/>
</dbReference>
<feature type="non-terminal residue" evidence="1">
    <location>
        <position position="67"/>
    </location>
</feature>
<sequence length="67" mass="7051">PKIVSNVDGSPNTAGSILRSLSCLVSTGSHSRSFDFFVTNLGSESLILGYPWLAYATPTISWSSASV</sequence>
<dbReference type="AlphaFoldDB" id="A0AAD4QIX5"/>
<feature type="non-terminal residue" evidence="1">
    <location>
        <position position="1"/>
    </location>
</feature>
<gene>
    <name evidence="1" type="ORF">B0F90DRAFT_1553008</name>
</gene>
<evidence type="ECO:0000313" key="1">
    <source>
        <dbReference type="EMBL" id="KAI0290429.1"/>
    </source>
</evidence>
<name>A0AAD4QIX5_9AGAM</name>
<accession>A0AAD4QIX5</accession>
<proteinExistence type="predicted"/>
<comment type="caution">
    <text evidence="1">The sequence shown here is derived from an EMBL/GenBank/DDBJ whole genome shotgun (WGS) entry which is preliminary data.</text>
</comment>
<keyword evidence="2" id="KW-1185">Reference proteome</keyword>